<evidence type="ECO:0000313" key="1">
    <source>
        <dbReference type="EMBL" id="KAI5344743.1"/>
    </source>
</evidence>
<sequence length="117" mass="12902">MPLLIRWGSLDRAFGRWTCSWRQLTTWNGRVSRLQLPTLPDKLNLLASSEKSPRSSPIPIVSAAKPAANFRGGFNMERPRLATSSGICTPRAAEFWGHRLASCGTPLGIGDSPRKQN</sequence>
<keyword evidence="2" id="KW-1185">Reference proteome</keyword>
<dbReference type="AlphaFoldDB" id="A0AAD4WKF6"/>
<organism evidence="1 2">
    <name type="scientific">Prunus dulcis</name>
    <name type="common">Almond</name>
    <name type="synonym">Amygdalus dulcis</name>
    <dbReference type="NCBI Taxonomy" id="3755"/>
    <lineage>
        <taxon>Eukaryota</taxon>
        <taxon>Viridiplantae</taxon>
        <taxon>Streptophyta</taxon>
        <taxon>Embryophyta</taxon>
        <taxon>Tracheophyta</taxon>
        <taxon>Spermatophyta</taxon>
        <taxon>Magnoliopsida</taxon>
        <taxon>eudicotyledons</taxon>
        <taxon>Gunneridae</taxon>
        <taxon>Pentapetalae</taxon>
        <taxon>rosids</taxon>
        <taxon>fabids</taxon>
        <taxon>Rosales</taxon>
        <taxon>Rosaceae</taxon>
        <taxon>Amygdaloideae</taxon>
        <taxon>Amygdaleae</taxon>
        <taxon>Prunus</taxon>
    </lineage>
</organism>
<gene>
    <name evidence="1" type="ORF">L3X38_012620</name>
</gene>
<dbReference type="Proteomes" id="UP001054821">
    <property type="component" value="Chromosome 2"/>
</dbReference>
<reference evidence="1 2" key="1">
    <citation type="journal article" date="2022" name="G3 (Bethesda)">
        <title>Whole-genome sequence and methylome profiling of the almond [Prunus dulcis (Mill.) D.A. Webb] cultivar 'Nonpareil'.</title>
        <authorList>
            <person name="D'Amico-Willman K.M."/>
            <person name="Ouma W.Z."/>
            <person name="Meulia T."/>
            <person name="Sideli G.M."/>
            <person name="Gradziel T.M."/>
            <person name="Fresnedo-Ramirez J."/>
        </authorList>
    </citation>
    <scope>NUCLEOTIDE SEQUENCE [LARGE SCALE GENOMIC DNA]</scope>
    <source>
        <strain evidence="1">Clone GOH B32 T37-40</strain>
    </source>
</reference>
<evidence type="ECO:0000313" key="2">
    <source>
        <dbReference type="Proteomes" id="UP001054821"/>
    </source>
</evidence>
<protein>
    <submittedName>
        <fullName evidence="1">Uncharacterized protein</fullName>
    </submittedName>
</protein>
<comment type="caution">
    <text evidence="1">The sequence shown here is derived from an EMBL/GenBank/DDBJ whole genome shotgun (WGS) entry which is preliminary data.</text>
</comment>
<proteinExistence type="predicted"/>
<accession>A0AAD4WKF6</accession>
<dbReference type="EMBL" id="JAJFAZ020000002">
    <property type="protein sequence ID" value="KAI5344743.1"/>
    <property type="molecule type" value="Genomic_DNA"/>
</dbReference>
<name>A0AAD4WKF6_PRUDU</name>